<evidence type="ECO:0000313" key="4">
    <source>
        <dbReference type="Proteomes" id="UP000192760"/>
    </source>
</evidence>
<sequence>MTEAEQDRQDALLVAAAANDGRISPDFVPQWLMAMKADRPGTRKTLASLVSPRADMLRAAGVDPDLEYDLEYAYDRIVAPLDLSRDDADRRLVNAAIAEGKIGLESRQTWLNALATNHDAAAQTIASMPATPRITRSVMASQSSRQSPVQGRSGAEIDADPAYRDVAWRLGPGFRNGLKPPEVRYFAIPEVDDDFASELIDNGDGTARWSSGAVRGD</sequence>
<reference evidence="3 4" key="1">
    <citation type="submission" date="2017-02" db="EMBL/GenBank/DDBJ databases">
        <title>The new phylogeny of genus Mycobacterium.</title>
        <authorList>
            <person name="Tortoli E."/>
            <person name="Trovato A."/>
            <person name="Cirillo D.M."/>
        </authorList>
    </citation>
    <scope>NUCLEOTIDE SEQUENCE [LARGE SCALE GENOMIC DNA]</scope>
    <source>
        <strain evidence="3 4">DSM 45255</strain>
    </source>
</reference>
<reference evidence="1" key="3">
    <citation type="submission" date="2020-02" db="EMBL/GenBank/DDBJ databases">
        <authorList>
            <person name="Matsumoto Y."/>
            <person name="Motooka D."/>
            <person name="Nakamura S."/>
        </authorList>
    </citation>
    <scope>NUCLEOTIDE SEQUENCE</scope>
    <source>
        <strain evidence="1">JCM 18113</strain>
    </source>
</reference>
<dbReference type="AlphaFoldDB" id="A0A1X0G3W1"/>
<proteinExistence type="predicted"/>
<accession>A0A1X0G3W1</accession>
<evidence type="ECO:0000313" key="3">
    <source>
        <dbReference type="EMBL" id="ORB08723.1"/>
    </source>
</evidence>
<evidence type="ECO:0000313" key="2">
    <source>
        <dbReference type="EMBL" id="BBY41671.1"/>
    </source>
</evidence>
<dbReference type="EMBL" id="AP022590">
    <property type="protein sequence ID" value="BBY41671.1"/>
    <property type="molecule type" value="Genomic_DNA"/>
</dbReference>
<dbReference type="Proteomes" id="UP000465812">
    <property type="component" value="Chromosome"/>
</dbReference>
<gene>
    <name evidence="3" type="ORF">BST30_01930</name>
    <name evidence="1" type="ORF">MMAN_00230</name>
    <name evidence="2" type="ORF">MMAN_58050</name>
</gene>
<reference evidence="1 5" key="2">
    <citation type="journal article" date="2019" name="Emerg. Microbes Infect.">
        <title>Comprehensive subspecies identification of 175 nontuberculous mycobacteria species based on 7547 genomic profiles.</title>
        <authorList>
            <person name="Matsumoto Y."/>
            <person name="Kinjo T."/>
            <person name="Motooka D."/>
            <person name="Nabeya D."/>
            <person name="Jung N."/>
            <person name="Uechi K."/>
            <person name="Horii T."/>
            <person name="Iida T."/>
            <person name="Fujita J."/>
            <person name="Nakamura S."/>
        </authorList>
    </citation>
    <scope>NUCLEOTIDE SEQUENCE [LARGE SCALE GENOMIC DNA]</scope>
    <source>
        <strain evidence="1 5">JCM 18113</strain>
    </source>
</reference>
<dbReference type="STRING" id="560555.BST30_01930"/>
<dbReference type="EMBL" id="MVHW01000002">
    <property type="protein sequence ID" value="ORB08723.1"/>
    <property type="molecule type" value="Genomic_DNA"/>
</dbReference>
<organism evidence="3 4">
    <name type="scientific">Mycobacterium mantenii</name>
    <dbReference type="NCBI Taxonomy" id="560555"/>
    <lineage>
        <taxon>Bacteria</taxon>
        <taxon>Bacillati</taxon>
        <taxon>Actinomycetota</taxon>
        <taxon>Actinomycetes</taxon>
        <taxon>Mycobacteriales</taxon>
        <taxon>Mycobacteriaceae</taxon>
        <taxon>Mycobacterium</taxon>
        <taxon>Mycobacterium avium complex (MAC)</taxon>
    </lineage>
</organism>
<protein>
    <submittedName>
        <fullName evidence="3">Uncharacterized protein</fullName>
    </submittedName>
</protein>
<evidence type="ECO:0000313" key="1">
    <source>
        <dbReference type="EMBL" id="BBY35889.1"/>
    </source>
</evidence>
<name>A0A1X0G3W1_MYCNT</name>
<evidence type="ECO:0000313" key="5">
    <source>
        <dbReference type="Proteomes" id="UP000465812"/>
    </source>
</evidence>
<dbReference type="RefSeq" id="WP_083092767.1">
    <property type="nucleotide sequence ID" value="NZ_AP022590.1"/>
</dbReference>
<keyword evidence="5" id="KW-1185">Reference proteome</keyword>
<dbReference type="Proteomes" id="UP000192760">
    <property type="component" value="Unassembled WGS sequence"/>
</dbReference>
<dbReference type="EMBL" id="AP022590">
    <property type="protein sequence ID" value="BBY35889.1"/>
    <property type="molecule type" value="Genomic_DNA"/>
</dbReference>